<dbReference type="InterPro" id="IPR036318">
    <property type="entry name" value="FAD-bd_PCMH-like_sf"/>
</dbReference>
<dbReference type="PROSITE" id="PS51371">
    <property type="entry name" value="CBS"/>
    <property type="match status" value="2"/>
</dbReference>
<sequence>MRTAIYCKILSIFANRVSYSFETMRSSFQNAMPEHPEHSQNTNKPARTFLDRLASFISSEPDTRTELLDILHDAHERKLIDSECLSMIEGVFRLFDSAVRDVMIPRSQMYVIDITRPVSEWIGEVMENGHSRYPAIEGDAEKIVGIVHAKDLLHYREEGFSVREILHPAVFIPESKRLNVLLRDFRNTHNHMAIVVDEFGNISGLVTIEDVLEQIVGDIEDEFDDDEDDKIVALKAGATGPRWRIPALTEMDDFNRTLGTKLADSRVDTIGGYVANHLGRVPHKGDAFDIDGLHFEVVRADARQLHTLVVEKKPAIAEKNPAKL</sequence>
<keyword evidence="5 9" id="KW-0129">CBS domain</keyword>
<dbReference type="FunFam" id="3.10.580.10:FF:000002">
    <property type="entry name" value="Magnesium/cobalt efflux protein CorC"/>
    <property type="match status" value="1"/>
</dbReference>
<dbReference type="AlphaFoldDB" id="C3X3R1"/>
<evidence type="ECO:0000256" key="3">
    <source>
        <dbReference type="ARBA" id="ARBA00022737"/>
    </source>
</evidence>
<dbReference type="PANTHER" id="PTHR22777">
    <property type="entry name" value="HEMOLYSIN-RELATED"/>
    <property type="match status" value="1"/>
</dbReference>
<reference evidence="11" key="1">
    <citation type="submission" date="2011-10" db="EMBL/GenBank/DDBJ databases">
        <title>The Genome Sequence of Oxalobacter formigenes HOxBLS.</title>
        <authorList>
            <consortium name="The Broad Institute Genome Sequencing Platform"/>
            <person name="Earl A."/>
            <person name="Ward D."/>
            <person name="Feldgarden M."/>
            <person name="Gevers D."/>
            <person name="Allison M.J."/>
            <person name="Humphrey S."/>
            <person name="Young S.K."/>
            <person name="Zeng Q."/>
            <person name="Gargeya S."/>
            <person name="Fitzgerald M."/>
            <person name="Haas B."/>
            <person name="Abouelleil A."/>
            <person name="Alvarado L."/>
            <person name="Arachchi H.M."/>
            <person name="Berlin A."/>
            <person name="Brown A."/>
            <person name="Chapman S.B."/>
            <person name="Chen Z."/>
            <person name="Dunbar C."/>
            <person name="Freedman E."/>
            <person name="Gearin G."/>
            <person name="Goldberg J."/>
            <person name="Griggs A."/>
            <person name="Gujja S."/>
            <person name="Heiman D."/>
            <person name="Howarth C."/>
            <person name="Larson L."/>
            <person name="Lui A."/>
            <person name="MacDonald P.J.P."/>
            <person name="Montmayeur A."/>
            <person name="Murphy C."/>
            <person name="Neiman D."/>
            <person name="Pearson M."/>
            <person name="Priest M."/>
            <person name="Roberts A."/>
            <person name="Saif S."/>
            <person name="Shea T."/>
            <person name="Shenoy N."/>
            <person name="Sisk P."/>
            <person name="Stolte C."/>
            <person name="Sykes S."/>
            <person name="Wortman J."/>
            <person name="Nusbaum C."/>
            <person name="Birren B."/>
        </authorList>
    </citation>
    <scope>NUCLEOTIDE SEQUENCE [LARGE SCALE GENOMIC DNA]</scope>
    <source>
        <strain evidence="11">HOxBLS</strain>
    </source>
</reference>
<keyword evidence="3" id="KW-0677">Repeat</keyword>
<dbReference type="EMBL" id="ACDP02000015">
    <property type="protein sequence ID" value="EEO27847.1"/>
    <property type="molecule type" value="Genomic_DNA"/>
</dbReference>
<organism evidence="11 12">
    <name type="scientific">Oxalobacter paraformigenes</name>
    <dbReference type="NCBI Taxonomy" id="556268"/>
    <lineage>
        <taxon>Bacteria</taxon>
        <taxon>Pseudomonadati</taxon>
        <taxon>Pseudomonadota</taxon>
        <taxon>Betaproteobacteria</taxon>
        <taxon>Burkholderiales</taxon>
        <taxon>Oxalobacteraceae</taxon>
        <taxon>Oxalobacter</taxon>
    </lineage>
</organism>
<evidence type="ECO:0000256" key="5">
    <source>
        <dbReference type="ARBA" id="ARBA00023122"/>
    </source>
</evidence>
<evidence type="ECO:0000256" key="6">
    <source>
        <dbReference type="ARBA" id="ARBA00023285"/>
    </source>
</evidence>
<dbReference type="Gene3D" id="3.30.465.10">
    <property type="match status" value="1"/>
</dbReference>
<dbReference type="PANTHER" id="PTHR22777:SF27">
    <property type="entry name" value="MAGNESIUM AND COBALT EFFLUX PROTEIN CORC"/>
    <property type="match status" value="1"/>
</dbReference>
<dbReference type="SMART" id="SM00116">
    <property type="entry name" value="CBS"/>
    <property type="match status" value="2"/>
</dbReference>
<comment type="similarity">
    <text evidence="1">Belongs to the UPF0053 family.</text>
</comment>
<evidence type="ECO:0000313" key="12">
    <source>
        <dbReference type="Proteomes" id="UP000003973"/>
    </source>
</evidence>
<dbReference type="Proteomes" id="UP000003973">
    <property type="component" value="Unassembled WGS sequence"/>
</dbReference>
<dbReference type="Pfam" id="PF21917">
    <property type="entry name" value="NMB0537_N"/>
    <property type="match status" value="1"/>
</dbReference>
<dbReference type="InterPro" id="IPR044751">
    <property type="entry name" value="Ion_transp-like_CBS"/>
</dbReference>
<evidence type="ECO:0000256" key="4">
    <source>
        <dbReference type="ARBA" id="ARBA00022842"/>
    </source>
</evidence>
<dbReference type="Pfam" id="PF00571">
    <property type="entry name" value="CBS"/>
    <property type="match status" value="2"/>
</dbReference>
<comment type="function">
    <text evidence="7">Plays a role in the transport of magnesium and cobalt ions.</text>
</comment>
<accession>C3X3R1</accession>
<proteinExistence type="inferred from homology"/>
<dbReference type="InterPro" id="IPR054115">
    <property type="entry name" value="CorC_N"/>
</dbReference>
<dbReference type="InterPro" id="IPR005170">
    <property type="entry name" value="Transptr-assoc_dom"/>
</dbReference>
<protein>
    <recommendedName>
        <fullName evidence="8">Magnesium and cobalt efflux protein CorC</fullName>
    </recommendedName>
</protein>
<dbReference type="CDD" id="cd04590">
    <property type="entry name" value="CBS_pair_CorC_HlyC_assoc"/>
    <property type="match status" value="1"/>
</dbReference>
<evidence type="ECO:0000256" key="8">
    <source>
        <dbReference type="ARBA" id="ARBA00040729"/>
    </source>
</evidence>
<keyword evidence="2" id="KW-0813">Transport</keyword>
<dbReference type="SMART" id="SM01091">
    <property type="entry name" value="CorC_HlyC"/>
    <property type="match status" value="1"/>
</dbReference>
<dbReference type="SUPFAM" id="SSF54631">
    <property type="entry name" value="CBS-domain pair"/>
    <property type="match status" value="1"/>
</dbReference>
<keyword evidence="4" id="KW-0460">Magnesium</keyword>
<keyword evidence="12" id="KW-1185">Reference proteome</keyword>
<evidence type="ECO:0000313" key="11">
    <source>
        <dbReference type="EMBL" id="EEO27847.1"/>
    </source>
</evidence>
<dbReference type="InterPro" id="IPR016169">
    <property type="entry name" value="FAD-bd_PCMH_sub2"/>
</dbReference>
<evidence type="ECO:0000256" key="9">
    <source>
        <dbReference type="PROSITE-ProRule" id="PRU00703"/>
    </source>
</evidence>
<dbReference type="eggNOG" id="COG4535">
    <property type="taxonomic scope" value="Bacteria"/>
</dbReference>
<dbReference type="SUPFAM" id="SSF56176">
    <property type="entry name" value="FAD-binding/transporter-associated domain-like"/>
    <property type="match status" value="1"/>
</dbReference>
<dbReference type="InterPro" id="IPR000644">
    <property type="entry name" value="CBS_dom"/>
</dbReference>
<feature type="domain" description="CBS" evidence="10">
    <location>
        <begin position="165"/>
        <end position="222"/>
    </location>
</feature>
<name>C3X3R1_9BURK</name>
<feature type="domain" description="CBS" evidence="10">
    <location>
        <begin position="103"/>
        <end position="162"/>
    </location>
</feature>
<dbReference type="GO" id="GO:0050660">
    <property type="term" value="F:flavin adenine dinucleotide binding"/>
    <property type="evidence" value="ECO:0007669"/>
    <property type="project" value="InterPro"/>
</dbReference>
<dbReference type="HOGENOM" id="CLU_015237_3_0_4"/>
<dbReference type="InterPro" id="IPR046342">
    <property type="entry name" value="CBS_dom_sf"/>
</dbReference>
<evidence type="ECO:0000256" key="2">
    <source>
        <dbReference type="ARBA" id="ARBA00022448"/>
    </source>
</evidence>
<gene>
    <name evidence="11" type="ORF">OFAG_01000</name>
</gene>
<evidence type="ECO:0000256" key="7">
    <source>
        <dbReference type="ARBA" id="ARBA00037273"/>
    </source>
</evidence>
<dbReference type="Pfam" id="PF03471">
    <property type="entry name" value="CorC_HlyC"/>
    <property type="match status" value="1"/>
</dbReference>
<evidence type="ECO:0000259" key="10">
    <source>
        <dbReference type="PROSITE" id="PS51371"/>
    </source>
</evidence>
<dbReference type="GO" id="GO:0005886">
    <property type="term" value="C:plasma membrane"/>
    <property type="evidence" value="ECO:0007669"/>
    <property type="project" value="TreeGrafter"/>
</dbReference>
<dbReference type="Gene3D" id="3.10.580.10">
    <property type="entry name" value="CBS-domain"/>
    <property type="match status" value="1"/>
</dbReference>
<keyword evidence="6" id="KW-0170">Cobalt</keyword>
<evidence type="ECO:0000256" key="1">
    <source>
        <dbReference type="ARBA" id="ARBA00006337"/>
    </source>
</evidence>
<comment type="caution">
    <text evidence="11">The sequence shown here is derived from an EMBL/GenBank/DDBJ whole genome shotgun (WGS) entry which is preliminary data.</text>
</comment>